<comment type="similarity">
    <text evidence="8">Belongs to the IFT172 family.</text>
</comment>
<dbReference type="InterPro" id="IPR015943">
    <property type="entry name" value="WD40/YVTN_repeat-like_dom_sf"/>
</dbReference>
<keyword evidence="3" id="KW-0853">WD repeat</keyword>
<dbReference type="SMART" id="SM00320">
    <property type="entry name" value="WD40"/>
    <property type="match status" value="6"/>
</dbReference>
<dbReference type="OrthoDB" id="2186662at2759"/>
<dbReference type="PANTHER" id="PTHR15722:SF2">
    <property type="entry name" value="INTRAFLAGELLAR TRANSPORT PROTEIN 172 HOMOLOG"/>
    <property type="match status" value="1"/>
</dbReference>
<evidence type="ECO:0000256" key="5">
    <source>
        <dbReference type="ARBA" id="ARBA00022803"/>
    </source>
</evidence>
<dbReference type="GO" id="GO:0005930">
    <property type="term" value="C:axoneme"/>
    <property type="evidence" value="ECO:0007669"/>
    <property type="project" value="TreeGrafter"/>
</dbReference>
<dbReference type="Gene3D" id="1.25.40.470">
    <property type="match status" value="2"/>
</dbReference>
<dbReference type="GO" id="GO:0042073">
    <property type="term" value="P:intraciliary transport"/>
    <property type="evidence" value="ECO:0007669"/>
    <property type="project" value="TreeGrafter"/>
</dbReference>
<evidence type="ECO:0000256" key="2">
    <source>
        <dbReference type="ARBA" id="ARBA00022473"/>
    </source>
</evidence>
<evidence type="ECO:0000256" key="6">
    <source>
        <dbReference type="ARBA" id="ARBA00023069"/>
    </source>
</evidence>
<evidence type="ECO:0000256" key="7">
    <source>
        <dbReference type="ARBA" id="ARBA00023273"/>
    </source>
</evidence>
<keyword evidence="5" id="KW-0802">TPR repeat</keyword>
<dbReference type="SUPFAM" id="SSF50978">
    <property type="entry name" value="WD40 repeat-like"/>
    <property type="match status" value="1"/>
</dbReference>
<dbReference type="PANTHER" id="PTHR15722">
    <property type="entry name" value="IFT140/172-RELATED"/>
    <property type="match status" value="1"/>
</dbReference>
<dbReference type="GO" id="GO:0030992">
    <property type="term" value="C:intraciliary transport particle B"/>
    <property type="evidence" value="ECO:0007669"/>
    <property type="project" value="TreeGrafter"/>
</dbReference>
<reference evidence="10 11" key="1">
    <citation type="submission" date="2016-04" db="EMBL/GenBank/DDBJ databases">
        <title>The genome of Intoshia linei affirms orthonectids as highly simplified spiralians.</title>
        <authorList>
            <person name="Mikhailov K.V."/>
            <person name="Slusarev G.S."/>
            <person name="Nikitin M.A."/>
            <person name="Logacheva M.D."/>
            <person name="Penin A."/>
            <person name="Aleoshin V."/>
            <person name="Panchin Y.V."/>
        </authorList>
    </citation>
    <scope>NUCLEOTIDE SEQUENCE [LARGE SCALE GENOMIC DNA]</scope>
    <source>
        <strain evidence="10">Intl2013</strain>
        <tissue evidence="10">Whole animal</tissue>
    </source>
</reference>
<dbReference type="InterPro" id="IPR036322">
    <property type="entry name" value="WD40_repeat_dom_sf"/>
</dbReference>
<keyword evidence="6" id="KW-0969">Cilium</keyword>
<comment type="subcellular location">
    <subcellularLocation>
        <location evidence="1">Cell projection</location>
        <location evidence="1">Cilium</location>
    </subcellularLocation>
</comment>
<dbReference type="SUPFAM" id="SSF82171">
    <property type="entry name" value="DPP6 N-terminal domain-like"/>
    <property type="match status" value="1"/>
</dbReference>
<protein>
    <submittedName>
        <fullName evidence="10">Intraflagellar transport protein osm-1</fullName>
    </submittedName>
</protein>
<keyword evidence="2" id="KW-0217">Developmental protein</keyword>
<dbReference type="EMBL" id="LWCA01000049">
    <property type="protein sequence ID" value="OAF71469.1"/>
    <property type="molecule type" value="Genomic_DNA"/>
</dbReference>
<evidence type="ECO:0000256" key="3">
    <source>
        <dbReference type="ARBA" id="ARBA00022574"/>
    </source>
</evidence>
<proteinExistence type="inferred from homology"/>
<accession>A0A177BAX6</accession>
<keyword evidence="4" id="KW-0677">Repeat</keyword>
<keyword evidence="10" id="KW-0282">Flagellum</keyword>
<comment type="caution">
    <text evidence="10">The sequence shown here is derived from an EMBL/GenBank/DDBJ whole genome shotgun (WGS) entry which is preliminary data.</text>
</comment>
<dbReference type="AlphaFoldDB" id="A0A177BAX6"/>
<dbReference type="InterPro" id="IPR056168">
    <property type="entry name" value="TPR_IF140/IFT172/WDR19"/>
</dbReference>
<gene>
    <name evidence="10" type="ORF">A3Q56_00764</name>
</gene>
<feature type="domain" description="IF140/IFT172/WDR19 TPR" evidence="9">
    <location>
        <begin position="776"/>
        <end position="953"/>
    </location>
</feature>
<dbReference type="InterPro" id="IPR011990">
    <property type="entry name" value="TPR-like_helical_dom_sf"/>
</dbReference>
<keyword evidence="7" id="KW-0966">Cell projection</keyword>
<sequence>MMLKYYNNIIPAKDQICEIQALAWSSNCKKMAVATGDLVISLFSETCEQKDKFATKPCDSKYPKNSYIITGIAFSFDGQKLAVAQSDNIIFVYKIGENWGDKKVICNKFFQQTAVTCLIWPKNQEILFGAYDGKVRIANTLTNKSSTLYNSESFVVSMSANVHGTSIISGHADCKVVRCHLQKSEDISSSQGCVFVHSCSPYVLIHTNQKGTIIAAGCDKRIVAYSEDGTPIQTFDYSKQVGKLSNSGQTFVVGSYNRIRLFTWSSRRGMWNEEIEKYIENLYTISALVWKPDDSKIIIGTLCGAVEVIDCCLKRLNYRNKLEITYVGVTQVLVQPIGLNKVGDANDRIIIKSRYESAIDDIKPCPGERYIVAHTSETLIVVDIVLKRLLEVPWLNADDEKYIYHNDAVFMVYTSGELILLEFNKEEILGSVRTEFLHHDLLSIRINEKRMLVNDSAVKIMGYMVDKTTFAIIDLVDNNTVTQYEHSSKIRWLVINETCRYVLFLDKMLHLNLYKIPYDEVKDVKGSVFSDTLIFPLLNYCSWVNWVKGSDVIVAQTHASICIWYNIDTPDHYVTIPIKGDVVELKYSENNVVSVITSSGPTQQDTHSYPLDDGLVEFGTAIEDSDLNRAVRFLEAKENNKEKTLTQNTLQSFTPLWRKLAELSLKNGQLFITWRCYSALEDWPRADFLFETICLSLKNYGELNMNDYKIKARVALFDNNLKLTEQIYLENNNVDGIIDLYLKMDKWTEAIDIAKFKSHPRLETLQKDYYNWLVANNQKDKAGDLLSKFGDLKGALNLFMKANRPSRAAMILMQNLQMLDEDQSLLDRLCSALIKSECYQRAGELLEKCDRASEAMSCYKKGKIFRRAIELCRKIEPENVTKMEEKWGDHLFTEKQYDEAINHYIEAGNSFKAVESSIKAKQWNKSLSIIQINKDYKNSKTHFLLLANYFQSIQEFDTAEKLYLDIGDALNVVKMYQESERWSDAHRIASSYMEKNELIEMYSKQAELMENSEKYKEAENLYVEMEQPAKAIIMYKKRNMYKEMVRLVKQYFPDKYVDTQKHLAKDYERSGRLLEAEKLLIEVSDWPNAIKMYRNKNRWEDAYRISKEHAPINAQAKVAYAWAKAVGSSTAKKLLDHYDCLEIAINHACTNK</sequence>
<dbReference type="SUPFAM" id="SSF48452">
    <property type="entry name" value="TPR-like"/>
    <property type="match status" value="2"/>
</dbReference>
<keyword evidence="11" id="KW-1185">Reference proteome</keyword>
<dbReference type="Pfam" id="PF24762">
    <property type="entry name" value="TPR_IF140-IFT172"/>
    <property type="match status" value="1"/>
</dbReference>
<evidence type="ECO:0000256" key="8">
    <source>
        <dbReference type="ARBA" id="ARBA00038130"/>
    </source>
</evidence>
<dbReference type="InterPro" id="IPR001680">
    <property type="entry name" value="WD40_rpt"/>
</dbReference>
<name>A0A177BAX6_9BILA</name>
<evidence type="ECO:0000259" key="9">
    <source>
        <dbReference type="Pfam" id="PF24762"/>
    </source>
</evidence>
<evidence type="ECO:0000256" key="1">
    <source>
        <dbReference type="ARBA" id="ARBA00004138"/>
    </source>
</evidence>
<evidence type="ECO:0000313" key="11">
    <source>
        <dbReference type="Proteomes" id="UP000078046"/>
    </source>
</evidence>
<dbReference type="Proteomes" id="UP000078046">
    <property type="component" value="Unassembled WGS sequence"/>
</dbReference>
<evidence type="ECO:0000313" key="10">
    <source>
        <dbReference type="EMBL" id="OAF71469.1"/>
    </source>
</evidence>
<organism evidence="10 11">
    <name type="scientific">Intoshia linei</name>
    <dbReference type="NCBI Taxonomy" id="1819745"/>
    <lineage>
        <taxon>Eukaryota</taxon>
        <taxon>Metazoa</taxon>
        <taxon>Spiralia</taxon>
        <taxon>Lophotrochozoa</taxon>
        <taxon>Mesozoa</taxon>
        <taxon>Orthonectida</taxon>
        <taxon>Rhopaluridae</taxon>
        <taxon>Intoshia</taxon>
    </lineage>
</organism>
<dbReference type="GO" id="GO:0036064">
    <property type="term" value="C:ciliary basal body"/>
    <property type="evidence" value="ECO:0007669"/>
    <property type="project" value="TreeGrafter"/>
</dbReference>
<evidence type="ECO:0000256" key="4">
    <source>
        <dbReference type="ARBA" id="ARBA00022737"/>
    </source>
</evidence>
<dbReference type="Gene3D" id="2.130.10.10">
    <property type="entry name" value="YVTN repeat-like/Quinoprotein amine dehydrogenase"/>
    <property type="match status" value="1"/>
</dbReference>